<accession>A0ABP3TDN0</accession>
<dbReference type="InterPro" id="IPR014757">
    <property type="entry name" value="Tscrpt_reg_IclR_C"/>
</dbReference>
<dbReference type="PROSITE" id="PS51077">
    <property type="entry name" value="HTH_ICLR"/>
    <property type="match status" value="1"/>
</dbReference>
<protein>
    <recommendedName>
        <fullName evidence="4">HTH-type transcriptional repressor AllR</fullName>
    </recommendedName>
    <alternativeName>
        <fullName evidence="5">Negative regulator of allantoin and glyoxylate utilization operons</fullName>
    </alternativeName>
</protein>
<evidence type="ECO:0000313" key="8">
    <source>
        <dbReference type="EMBL" id="GAA0690536.1"/>
    </source>
</evidence>
<evidence type="ECO:0000313" key="9">
    <source>
        <dbReference type="Proteomes" id="UP001499915"/>
    </source>
</evidence>
<feature type="domain" description="IclR-ED" evidence="7">
    <location>
        <begin position="56"/>
        <end position="239"/>
    </location>
</feature>
<dbReference type="Proteomes" id="UP001499915">
    <property type="component" value="Unassembled WGS sequence"/>
</dbReference>
<reference evidence="9" key="1">
    <citation type="journal article" date="2019" name="Int. J. Syst. Evol. Microbiol.">
        <title>The Global Catalogue of Microorganisms (GCM) 10K type strain sequencing project: providing services to taxonomists for standard genome sequencing and annotation.</title>
        <authorList>
            <consortium name="The Broad Institute Genomics Platform"/>
            <consortium name="The Broad Institute Genome Sequencing Center for Infectious Disease"/>
            <person name="Wu L."/>
            <person name="Ma J."/>
        </authorList>
    </citation>
    <scope>NUCLEOTIDE SEQUENCE [LARGE SCALE GENOMIC DNA]</scope>
    <source>
        <strain evidence="9">JCM 15134</strain>
    </source>
</reference>
<name>A0ABP3TDN0_9GAMM</name>
<dbReference type="PANTHER" id="PTHR30136:SF24">
    <property type="entry name" value="HTH-TYPE TRANSCRIPTIONAL REPRESSOR ALLR"/>
    <property type="match status" value="1"/>
</dbReference>
<dbReference type="InterPro" id="IPR036390">
    <property type="entry name" value="WH_DNA-bd_sf"/>
</dbReference>
<keyword evidence="2" id="KW-0238">DNA-binding</keyword>
<evidence type="ECO:0000256" key="3">
    <source>
        <dbReference type="ARBA" id="ARBA00023163"/>
    </source>
</evidence>
<dbReference type="InterPro" id="IPR036388">
    <property type="entry name" value="WH-like_DNA-bd_sf"/>
</dbReference>
<dbReference type="SUPFAM" id="SSF46785">
    <property type="entry name" value="Winged helix' DNA-binding domain"/>
    <property type="match status" value="1"/>
</dbReference>
<feature type="domain" description="HTH iclR-type" evidence="6">
    <location>
        <begin position="1"/>
        <end position="62"/>
    </location>
</feature>
<evidence type="ECO:0000256" key="4">
    <source>
        <dbReference type="ARBA" id="ARBA00040379"/>
    </source>
</evidence>
<dbReference type="Pfam" id="PF01614">
    <property type="entry name" value="IclR_C"/>
    <property type="match status" value="1"/>
</dbReference>
<dbReference type="Gene3D" id="3.30.450.40">
    <property type="match status" value="1"/>
</dbReference>
<keyword evidence="1" id="KW-0805">Transcription regulation</keyword>
<dbReference type="EMBL" id="BAAAET010000002">
    <property type="protein sequence ID" value="GAA0690536.1"/>
    <property type="molecule type" value="Genomic_DNA"/>
</dbReference>
<evidence type="ECO:0000256" key="1">
    <source>
        <dbReference type="ARBA" id="ARBA00023015"/>
    </source>
</evidence>
<sequence length="246" mass="27749">MDIVEAVSSLEQPMSPADLAFYLDIPKASLHRLLLQLEEDGYVQTNMRGKVVPGQRMYRMALGVLHSSRYQLQRQAILQRLGRQLDEACGIAIPDGTEMVYYDRVESSWPLQFNLKTGSRVPLWCTSSGKLYLSSLPKSMRHRVIHNLPLEKYSRHTLTDPESLEESLLSIREQEMGIDNEEYIDGMVGCAVPIKNAEGQFIASLYTHVPVVRKSLNELKAFEPQLRQAAAEISNLVNSPDTDTGE</sequence>
<keyword evidence="9" id="KW-1185">Reference proteome</keyword>
<dbReference type="InterPro" id="IPR029016">
    <property type="entry name" value="GAF-like_dom_sf"/>
</dbReference>
<organism evidence="8 9">
    <name type="scientific">Marinobacterium maritimum</name>
    <dbReference type="NCBI Taxonomy" id="500162"/>
    <lineage>
        <taxon>Bacteria</taxon>
        <taxon>Pseudomonadati</taxon>
        <taxon>Pseudomonadota</taxon>
        <taxon>Gammaproteobacteria</taxon>
        <taxon>Oceanospirillales</taxon>
        <taxon>Oceanospirillaceae</taxon>
        <taxon>Marinobacterium</taxon>
    </lineage>
</organism>
<evidence type="ECO:0000256" key="5">
    <source>
        <dbReference type="ARBA" id="ARBA00042627"/>
    </source>
</evidence>
<dbReference type="PROSITE" id="PS51078">
    <property type="entry name" value="ICLR_ED"/>
    <property type="match status" value="1"/>
</dbReference>
<gene>
    <name evidence="8" type="ORF">GCM10009104_16580</name>
</gene>
<dbReference type="SUPFAM" id="SSF55781">
    <property type="entry name" value="GAF domain-like"/>
    <property type="match status" value="1"/>
</dbReference>
<dbReference type="PANTHER" id="PTHR30136">
    <property type="entry name" value="HELIX-TURN-HELIX TRANSCRIPTIONAL REGULATOR, ICLR FAMILY"/>
    <property type="match status" value="1"/>
</dbReference>
<comment type="caution">
    <text evidence="8">The sequence shown here is derived from an EMBL/GenBank/DDBJ whole genome shotgun (WGS) entry which is preliminary data.</text>
</comment>
<dbReference type="InterPro" id="IPR050707">
    <property type="entry name" value="HTH_MetabolicPath_Reg"/>
</dbReference>
<keyword evidence="3" id="KW-0804">Transcription</keyword>
<evidence type="ECO:0000259" key="7">
    <source>
        <dbReference type="PROSITE" id="PS51078"/>
    </source>
</evidence>
<evidence type="ECO:0000259" key="6">
    <source>
        <dbReference type="PROSITE" id="PS51077"/>
    </source>
</evidence>
<dbReference type="Gene3D" id="1.10.10.10">
    <property type="entry name" value="Winged helix-like DNA-binding domain superfamily/Winged helix DNA-binding domain"/>
    <property type="match status" value="1"/>
</dbReference>
<dbReference type="Pfam" id="PF09339">
    <property type="entry name" value="HTH_IclR"/>
    <property type="match status" value="1"/>
</dbReference>
<proteinExistence type="predicted"/>
<dbReference type="InterPro" id="IPR005471">
    <property type="entry name" value="Tscrpt_reg_IclR_N"/>
</dbReference>
<evidence type="ECO:0000256" key="2">
    <source>
        <dbReference type="ARBA" id="ARBA00023125"/>
    </source>
</evidence>